<evidence type="ECO:0000313" key="1">
    <source>
        <dbReference type="EMBL" id="CAI6370562.1"/>
    </source>
</evidence>
<dbReference type="PANTHER" id="PTHR33198">
    <property type="entry name" value="ANK_REP_REGION DOMAIN-CONTAINING PROTEIN-RELATED"/>
    <property type="match status" value="1"/>
</dbReference>
<proteinExistence type="predicted"/>
<reference evidence="1 2" key="1">
    <citation type="submission" date="2023-01" db="EMBL/GenBank/DDBJ databases">
        <authorList>
            <person name="Whitehead M."/>
        </authorList>
    </citation>
    <scope>NUCLEOTIDE SEQUENCE [LARGE SCALE GENOMIC DNA]</scope>
</reference>
<gene>
    <name evidence="1" type="ORF">MEUPH1_LOCUS24669</name>
</gene>
<organism evidence="1 2">
    <name type="scientific">Macrosiphum euphorbiae</name>
    <name type="common">potato aphid</name>
    <dbReference type="NCBI Taxonomy" id="13131"/>
    <lineage>
        <taxon>Eukaryota</taxon>
        <taxon>Metazoa</taxon>
        <taxon>Ecdysozoa</taxon>
        <taxon>Arthropoda</taxon>
        <taxon>Hexapoda</taxon>
        <taxon>Insecta</taxon>
        <taxon>Pterygota</taxon>
        <taxon>Neoptera</taxon>
        <taxon>Paraneoptera</taxon>
        <taxon>Hemiptera</taxon>
        <taxon>Sternorrhyncha</taxon>
        <taxon>Aphidomorpha</taxon>
        <taxon>Aphidoidea</taxon>
        <taxon>Aphididae</taxon>
        <taxon>Macrosiphini</taxon>
        <taxon>Macrosiphum</taxon>
    </lineage>
</organism>
<evidence type="ECO:0000313" key="2">
    <source>
        <dbReference type="Proteomes" id="UP001160148"/>
    </source>
</evidence>
<keyword evidence="2" id="KW-1185">Reference proteome</keyword>
<protein>
    <submittedName>
        <fullName evidence="1">Uncharacterized protein</fullName>
    </submittedName>
</protein>
<accession>A0AAV0XRU5</accession>
<dbReference type="PANTHER" id="PTHR33198:SF19">
    <property type="entry name" value="CCHC-TYPE DOMAIN-CONTAINING PROTEIN"/>
    <property type="match status" value="1"/>
</dbReference>
<comment type="caution">
    <text evidence="1">The sequence shown here is derived from an EMBL/GenBank/DDBJ whole genome shotgun (WGS) entry which is preliminary data.</text>
</comment>
<sequence>MVEFEKPAILKLDGDVEANFELFQQEVEIFFTATETTKKSKETQVARLLNIMGAEARKIYFQIKDDIPEKSVSAILDALKVRCIPKRNLVMSQFKFFQRKQNPSEQFYTDLKELIKHCQLKDAEKQLLCTQIVLGIQNKESQQKLLEKNMDLEQTVQFCQSVELSEKSRQEIESTSVAFFKTVNITMENYVTV</sequence>
<dbReference type="AlphaFoldDB" id="A0AAV0XRU5"/>
<name>A0AAV0XRU5_9HEMI</name>
<dbReference type="Proteomes" id="UP001160148">
    <property type="component" value="Unassembled WGS sequence"/>
</dbReference>
<dbReference type="EMBL" id="CARXXK010000427">
    <property type="protein sequence ID" value="CAI6370562.1"/>
    <property type="molecule type" value="Genomic_DNA"/>
</dbReference>